<evidence type="ECO:0000313" key="2">
    <source>
        <dbReference type="Proteomes" id="UP001246244"/>
    </source>
</evidence>
<evidence type="ECO:0008006" key="3">
    <source>
        <dbReference type="Google" id="ProtNLM"/>
    </source>
</evidence>
<accession>A0ABU2D0M7</accession>
<dbReference type="EMBL" id="JAVKPK010000022">
    <property type="protein sequence ID" value="MDR7665539.1"/>
    <property type="molecule type" value="Genomic_DNA"/>
</dbReference>
<dbReference type="Proteomes" id="UP001246244">
    <property type="component" value="Unassembled WGS sequence"/>
</dbReference>
<evidence type="ECO:0000313" key="1">
    <source>
        <dbReference type="EMBL" id="MDR7665539.1"/>
    </source>
</evidence>
<dbReference type="SUPFAM" id="SSF56112">
    <property type="entry name" value="Protein kinase-like (PK-like)"/>
    <property type="match status" value="1"/>
</dbReference>
<gene>
    <name evidence="1" type="ORF">RG963_07045</name>
</gene>
<dbReference type="InterPro" id="IPR011009">
    <property type="entry name" value="Kinase-like_dom_sf"/>
</dbReference>
<dbReference type="RefSeq" id="WP_310575566.1">
    <property type="nucleotide sequence ID" value="NZ_JAVKPK010000022.1"/>
</dbReference>
<reference evidence="2" key="1">
    <citation type="submission" date="2023-07" db="EMBL/GenBank/DDBJ databases">
        <title>Whole-genome sequencing of a new Methanosarcina sp. Z-7115.</title>
        <authorList>
            <person name="Zhilina T.N."/>
            <person name="Merkel A.Y."/>
        </authorList>
    </citation>
    <scope>NUCLEOTIDE SEQUENCE [LARGE SCALE GENOMIC DNA]</scope>
    <source>
        <strain evidence="2">Z-7115</strain>
    </source>
</reference>
<keyword evidence="2" id="KW-1185">Reference proteome</keyword>
<proteinExistence type="predicted"/>
<comment type="caution">
    <text evidence="1">The sequence shown here is derived from an EMBL/GenBank/DDBJ whole genome shotgun (WGS) entry which is preliminary data.</text>
</comment>
<organism evidence="1 2">
    <name type="scientific">Methanosarcina baikalica</name>
    <dbReference type="NCBI Taxonomy" id="3073890"/>
    <lineage>
        <taxon>Archaea</taxon>
        <taxon>Methanobacteriati</taxon>
        <taxon>Methanobacteriota</taxon>
        <taxon>Stenosarchaea group</taxon>
        <taxon>Methanomicrobia</taxon>
        <taxon>Methanosarcinales</taxon>
        <taxon>Methanosarcinaceae</taxon>
        <taxon>Methanosarcina</taxon>
    </lineage>
</organism>
<sequence>MLNEYYKLKRLEKIIDVPEPIDLNSHFNCILMTKYIPGKPFFWYLKNEKKLDEKLEVIVNLLSKLHRATKNYYNKDKDFKKICSSLQYMPLRSSTRKI</sequence>
<name>A0ABU2D0M7_9EURY</name>
<protein>
    <recommendedName>
        <fullName evidence="3">Aminoglycoside phosphotransferase domain-containing protein</fullName>
    </recommendedName>
</protein>